<organism evidence="6 7">
    <name type="scientific">Crepidotus variabilis</name>
    <dbReference type="NCBI Taxonomy" id="179855"/>
    <lineage>
        <taxon>Eukaryota</taxon>
        <taxon>Fungi</taxon>
        <taxon>Dikarya</taxon>
        <taxon>Basidiomycota</taxon>
        <taxon>Agaricomycotina</taxon>
        <taxon>Agaricomycetes</taxon>
        <taxon>Agaricomycetidae</taxon>
        <taxon>Agaricales</taxon>
        <taxon>Agaricineae</taxon>
        <taxon>Crepidotaceae</taxon>
        <taxon>Crepidotus</taxon>
    </lineage>
</organism>
<dbReference type="Gene3D" id="3.80.10.10">
    <property type="entry name" value="Ribonuclease Inhibitor"/>
    <property type="match status" value="2"/>
</dbReference>
<evidence type="ECO:0000256" key="2">
    <source>
        <dbReference type="ARBA" id="ARBA00022490"/>
    </source>
</evidence>
<evidence type="ECO:0000313" key="7">
    <source>
        <dbReference type="Proteomes" id="UP000807306"/>
    </source>
</evidence>
<dbReference type="PANTHER" id="PTHR15454">
    <property type="entry name" value="NISCHARIN RELATED"/>
    <property type="match status" value="1"/>
</dbReference>
<dbReference type="EMBL" id="MU157865">
    <property type="protein sequence ID" value="KAF9527024.1"/>
    <property type="molecule type" value="Genomic_DNA"/>
</dbReference>
<dbReference type="InterPro" id="IPR001611">
    <property type="entry name" value="Leu-rich_rpt"/>
</dbReference>
<dbReference type="PROSITE" id="PS51450">
    <property type="entry name" value="LRR"/>
    <property type="match status" value="2"/>
</dbReference>
<dbReference type="OrthoDB" id="5273213at2759"/>
<dbReference type="SUPFAM" id="SSF74924">
    <property type="entry name" value="Cap-Gly domain"/>
    <property type="match status" value="1"/>
</dbReference>
<keyword evidence="3" id="KW-0433">Leucine-rich repeat</keyword>
<name>A0A9P6EDG4_9AGAR</name>
<comment type="caution">
    <text evidence="6">The sequence shown here is derived from an EMBL/GenBank/DDBJ whole genome shotgun (WGS) entry which is preliminary data.</text>
</comment>
<dbReference type="Gene3D" id="2.30.30.190">
    <property type="entry name" value="CAP Gly-rich-like domain"/>
    <property type="match status" value="1"/>
</dbReference>
<keyword evidence="4" id="KW-0677">Repeat</keyword>
<evidence type="ECO:0000256" key="4">
    <source>
        <dbReference type="ARBA" id="ARBA00022737"/>
    </source>
</evidence>
<evidence type="ECO:0000256" key="3">
    <source>
        <dbReference type="ARBA" id="ARBA00022614"/>
    </source>
</evidence>
<dbReference type="InterPro" id="IPR000938">
    <property type="entry name" value="CAP-Gly_domain"/>
</dbReference>
<sequence length="534" mass="60133">PQVGARICLNSHIGTVRFVGPVDSTNGIWIGVEWDDPSRGKHDGSKDGKQSKISGSFIRPTAGVQYGVSFLEALTSKYIEALHGSETQEKVLLGSSAGAIEVEAVSLDKIRRKFARLDHLREISLDNANIVRGDSNGSISQTCPNIRGLDLSQNLLSSWEVVAQITREMPLLERLALNRNRLQLPSCSESLLDAFQKISEIQLNNTLLTWAEICWLMAILPRLQVLEVGYNQLTSLALHHSLGQFPQLSSLQSLNLDSNLFSDWVHICTVLKEYPNLQRLILTANNIESIPLLLNQQRNDTFPSLRYLFLSDNQISSWNSIDALSTWLPNLQSLSLSGNPLVHGIDNEKHARPFTIARVPNLVMLDGTSITFRERTDSELFYLSQIIQQGVQTEAQRQEEHPRWAVLCELHGRPNEIQNLPTAPDKLSNHLMGLYFFLTDKLPISLQNGSYRSRVISQGGCTMDHSKKISMQVLPSMSLRILRIKICKVLKLDVRRTKLRCWLRMWDGSFAELEAVNNTRDLDWLGLENGSQLI</sequence>
<dbReference type="InterPro" id="IPR003591">
    <property type="entry name" value="Leu-rich_rpt_typical-subtyp"/>
</dbReference>
<dbReference type="SMART" id="SM01052">
    <property type="entry name" value="CAP_GLY"/>
    <property type="match status" value="1"/>
</dbReference>
<accession>A0A9P6EDG4</accession>
<gene>
    <name evidence="6" type="ORF">CPB83DRAFT_748494</name>
</gene>
<dbReference type="InterPro" id="IPR032675">
    <property type="entry name" value="LRR_dom_sf"/>
</dbReference>
<dbReference type="Pfam" id="PF01302">
    <property type="entry name" value="CAP_GLY"/>
    <property type="match status" value="1"/>
</dbReference>
<feature type="non-terminal residue" evidence="6">
    <location>
        <position position="1"/>
    </location>
</feature>
<evidence type="ECO:0000313" key="6">
    <source>
        <dbReference type="EMBL" id="KAF9527024.1"/>
    </source>
</evidence>
<dbReference type="Proteomes" id="UP000807306">
    <property type="component" value="Unassembled WGS sequence"/>
</dbReference>
<dbReference type="InterPro" id="IPR036859">
    <property type="entry name" value="CAP-Gly_dom_sf"/>
</dbReference>
<dbReference type="AlphaFoldDB" id="A0A9P6EDG4"/>
<feature type="domain" description="CAP-Gly" evidence="5">
    <location>
        <begin position="20"/>
        <end position="64"/>
    </location>
</feature>
<keyword evidence="2" id="KW-0963">Cytoplasm</keyword>
<dbReference type="SUPFAM" id="SSF52047">
    <property type="entry name" value="RNI-like"/>
    <property type="match status" value="1"/>
</dbReference>
<comment type="subcellular location">
    <subcellularLocation>
        <location evidence="1">Cytoplasm</location>
    </subcellularLocation>
</comment>
<dbReference type="GO" id="GO:0005737">
    <property type="term" value="C:cytoplasm"/>
    <property type="evidence" value="ECO:0007669"/>
    <property type="project" value="UniProtKB-SubCell"/>
</dbReference>
<dbReference type="PROSITE" id="PS50245">
    <property type="entry name" value="CAP_GLY_2"/>
    <property type="match status" value="1"/>
</dbReference>
<dbReference type="SMART" id="SM00369">
    <property type="entry name" value="LRR_TYP"/>
    <property type="match status" value="6"/>
</dbReference>
<evidence type="ECO:0000259" key="5">
    <source>
        <dbReference type="PROSITE" id="PS50245"/>
    </source>
</evidence>
<proteinExistence type="predicted"/>
<protein>
    <recommendedName>
        <fullName evidence="5">CAP-Gly domain-containing protein</fullName>
    </recommendedName>
</protein>
<dbReference type="PANTHER" id="PTHR15454:SF69">
    <property type="entry name" value="SERINE_THREONINE-PROTEIN KINASE 11-INTERACTING PROTEIN"/>
    <property type="match status" value="1"/>
</dbReference>
<evidence type="ECO:0000256" key="1">
    <source>
        <dbReference type="ARBA" id="ARBA00004496"/>
    </source>
</evidence>
<reference evidence="6" key="1">
    <citation type="submission" date="2020-11" db="EMBL/GenBank/DDBJ databases">
        <authorList>
            <consortium name="DOE Joint Genome Institute"/>
            <person name="Ahrendt S."/>
            <person name="Riley R."/>
            <person name="Andreopoulos W."/>
            <person name="Labutti K."/>
            <person name="Pangilinan J."/>
            <person name="Ruiz-Duenas F.J."/>
            <person name="Barrasa J.M."/>
            <person name="Sanchez-Garcia M."/>
            <person name="Camarero S."/>
            <person name="Miyauchi S."/>
            <person name="Serrano A."/>
            <person name="Linde D."/>
            <person name="Babiker R."/>
            <person name="Drula E."/>
            <person name="Ayuso-Fernandez I."/>
            <person name="Pacheco R."/>
            <person name="Padilla G."/>
            <person name="Ferreira P."/>
            <person name="Barriuso J."/>
            <person name="Kellner H."/>
            <person name="Castanera R."/>
            <person name="Alfaro M."/>
            <person name="Ramirez L."/>
            <person name="Pisabarro A.G."/>
            <person name="Kuo A."/>
            <person name="Tritt A."/>
            <person name="Lipzen A."/>
            <person name="He G."/>
            <person name="Yan M."/>
            <person name="Ng V."/>
            <person name="Cullen D."/>
            <person name="Martin F."/>
            <person name="Rosso M.-N."/>
            <person name="Henrissat B."/>
            <person name="Hibbett D."/>
            <person name="Martinez A.T."/>
            <person name="Grigoriev I.V."/>
        </authorList>
    </citation>
    <scope>NUCLEOTIDE SEQUENCE</scope>
    <source>
        <strain evidence="6">CBS 506.95</strain>
    </source>
</reference>
<dbReference type="Pfam" id="PF14580">
    <property type="entry name" value="LRR_9"/>
    <property type="match status" value="1"/>
</dbReference>
<keyword evidence="7" id="KW-1185">Reference proteome</keyword>
<feature type="non-terminal residue" evidence="6">
    <location>
        <position position="534"/>
    </location>
</feature>